<keyword evidence="9" id="KW-0479">Metal-binding</keyword>
<keyword evidence="15" id="KW-0539">Nucleus</keyword>
<dbReference type="Pfam" id="PF01798">
    <property type="entry name" value="Nop"/>
    <property type="match status" value="1"/>
</dbReference>
<evidence type="ECO:0000256" key="7">
    <source>
        <dbReference type="ARBA" id="ARBA00012269"/>
    </source>
</evidence>
<dbReference type="Gene3D" id="2.60.120.620">
    <property type="entry name" value="q2cbj1_9rhob like domain"/>
    <property type="match status" value="1"/>
</dbReference>
<evidence type="ECO:0000256" key="12">
    <source>
        <dbReference type="ARBA" id="ARBA00023002"/>
    </source>
</evidence>
<dbReference type="SMART" id="SM00702">
    <property type="entry name" value="P4Hc"/>
    <property type="match status" value="1"/>
</dbReference>
<dbReference type="InterPro" id="IPR006620">
    <property type="entry name" value="Pro_4_hyd_alph"/>
</dbReference>
<comment type="similarity">
    <text evidence="5">Belongs to the P4HA family.</text>
</comment>
<dbReference type="SMART" id="SM00931">
    <property type="entry name" value="NOSIC"/>
    <property type="match status" value="1"/>
</dbReference>
<organism evidence="19 20">
    <name type="scientific">Penaeus vannamei</name>
    <name type="common">Whiteleg shrimp</name>
    <name type="synonym">Litopenaeus vannamei</name>
    <dbReference type="NCBI Taxonomy" id="6689"/>
    <lineage>
        <taxon>Eukaryota</taxon>
        <taxon>Metazoa</taxon>
        <taxon>Ecdysozoa</taxon>
        <taxon>Arthropoda</taxon>
        <taxon>Crustacea</taxon>
        <taxon>Multicrustacea</taxon>
        <taxon>Malacostraca</taxon>
        <taxon>Eumalacostraca</taxon>
        <taxon>Eucarida</taxon>
        <taxon>Decapoda</taxon>
        <taxon>Dendrobranchiata</taxon>
        <taxon>Penaeoidea</taxon>
        <taxon>Penaeidae</taxon>
        <taxon>Penaeus</taxon>
    </lineage>
</organism>
<evidence type="ECO:0000256" key="15">
    <source>
        <dbReference type="ARBA" id="ARBA00023242"/>
    </source>
</evidence>
<evidence type="ECO:0000256" key="1">
    <source>
        <dbReference type="ARBA" id="ARBA00001961"/>
    </source>
</evidence>
<dbReference type="Pfam" id="PF13640">
    <property type="entry name" value="2OG-FeII_Oxy_3"/>
    <property type="match status" value="1"/>
</dbReference>
<comment type="function">
    <text evidence="2">Catalyzes the post-translational formation of 4-hydroxyproline in -Xaa-Pro-Gly- sequences in collagens and other proteins.</text>
</comment>
<evidence type="ECO:0000313" key="19">
    <source>
        <dbReference type="EMBL" id="ROT78710.1"/>
    </source>
</evidence>
<dbReference type="InterPro" id="IPR002687">
    <property type="entry name" value="Nop_dom"/>
</dbReference>
<keyword evidence="20" id="KW-1185">Reference proteome</keyword>
<keyword evidence="11" id="KW-0223">Dioxygenase</keyword>
<dbReference type="InterPro" id="IPR044862">
    <property type="entry name" value="Pro_4_hyd_alph_FE2OG_OXY"/>
</dbReference>
<comment type="subcellular location">
    <subcellularLocation>
        <location evidence="3">Endoplasmic reticulum lumen</location>
    </subcellularLocation>
    <subcellularLocation>
        <location evidence="4">Nucleus</location>
        <location evidence="4">Nucleolus</location>
    </subcellularLocation>
</comment>
<keyword evidence="14" id="KW-0325">Glycoprotein</keyword>
<evidence type="ECO:0000313" key="20">
    <source>
        <dbReference type="Proteomes" id="UP000283509"/>
    </source>
</evidence>
<comment type="caution">
    <text evidence="19">The sequence shown here is derived from an EMBL/GenBank/DDBJ whole genome shotgun (WGS) entry which is preliminary data.</text>
</comment>
<feature type="region of interest" description="Disordered" evidence="16">
    <location>
        <begin position="479"/>
        <end position="503"/>
    </location>
</feature>
<dbReference type="GO" id="GO:0005788">
    <property type="term" value="C:endoplasmic reticulum lumen"/>
    <property type="evidence" value="ECO:0007669"/>
    <property type="project" value="UniProtKB-SubCell"/>
</dbReference>
<evidence type="ECO:0000256" key="3">
    <source>
        <dbReference type="ARBA" id="ARBA00004319"/>
    </source>
</evidence>
<dbReference type="PANTHER" id="PTHR10894:SF1">
    <property type="entry name" value="NUCLEOLAR PROTEIN 58"/>
    <property type="match status" value="1"/>
</dbReference>
<gene>
    <name evidence="19" type="ORF">C7M84_002584</name>
</gene>
<evidence type="ECO:0000256" key="2">
    <source>
        <dbReference type="ARBA" id="ARBA00002035"/>
    </source>
</evidence>
<dbReference type="GO" id="GO:0004656">
    <property type="term" value="F:procollagen-proline 4-dioxygenase activity"/>
    <property type="evidence" value="ECO:0007669"/>
    <property type="project" value="UniProtKB-EC"/>
</dbReference>
<sequence>MLVLFETAAGFAVFKLLDEKKLKEVDNLFEDFETPEAASKVVQLQNFKKFEDSAEALQAGVALNEGKICKPLKKLLKKVFTDEVQEQLMVWDAKLGNTIKEKLGVQCISNNNVNELMRCIKSQVEGLIPGLQEKELSAMSLGLGHNLARYKLKFSPDKVDTMIVQAICLLDDIDKELNNYVMRAREWYGWHFPELGKILTDNQAYIRTVMAMGTREKAVATDFSDFLSEDLEEKVKEAAEVSMGTEVADDDMLNINSLCEQILELTEYRAQLFEYLKNRMAAIAPNLTILVGELVGARLISHAGSLINLAKHPASTIQILGAEKALFRALKTRNSTPKYGLLYHAQLVSQISAKNKGKMSRMLAAKAALACRYDALGEETTTEMGIENHSKLSSRMSMLETGYSRKLSGKAKSQSAFASYHGTSDVRQYHIAADTTMESSTKRKFDDSYGEQKAKRIKVEEVEEAAAITVSSYDSQREFTDASRSGKHALDSTARQSRSANREERIRTAKLRLNVVRCVRGTVCEMAAIKRTEMVFLVLFFTIAGVACDGHALHTSWAQIDQLWKDESEAIARIRTTMHSLSKLNEVLKRYVASWEDLTGSSDSGARSGDPAAAFALLHHVSRGWKHVDQVLQETKGVLGDIEHLASRPDRELLPNTDDLIGASESLARLAHVYRLNTTELARGGLHTTVDRERDSSYHTLSMSDLAHIGLVAINKGFLGVAVEFLRAARSKADVHARARARGSATLTPELSEVVVGTEFLKRHVNSTWMRNYRQLVELQQVERLCRGEDLRPVQVTSQLTCRYMAGNSAWLLLAPFKVEVLSLDPYITIVYEVMRPREAEEVKAKAGHLLQTPHNPAYGTSENGTQSGWTLKHTWLQDKDEPALQNVGFRLSQLIDVVVDDAASEPYMVANYGMGGTYEAHRDTHGPARRPHSEKAGERLATLLTYVEAPRAGGRTVFPWVGVGVTPAEGATVIWWNLLASHEHDFLTRHAACPVLRGHNVE</sequence>
<dbReference type="InterPro" id="IPR036070">
    <property type="entry name" value="Nop_dom_sf"/>
</dbReference>
<dbReference type="Gene3D" id="1.25.40.10">
    <property type="entry name" value="Tetratricopeptide repeat domain"/>
    <property type="match status" value="1"/>
</dbReference>
<reference evidence="19 20" key="2">
    <citation type="submission" date="2019-01" db="EMBL/GenBank/DDBJ databases">
        <title>The decoding of complex shrimp genome reveals the adaptation for benthos swimmer, frequently molting mechanism and breeding impact on genome.</title>
        <authorList>
            <person name="Sun Y."/>
            <person name="Gao Y."/>
            <person name="Yu Y."/>
        </authorList>
    </citation>
    <scope>NUCLEOTIDE SEQUENCE [LARGE SCALE GENOMIC DNA]</scope>
    <source>
        <tissue evidence="19">Muscle</tissue>
    </source>
</reference>
<dbReference type="InterPro" id="IPR005123">
    <property type="entry name" value="Oxoglu/Fe-dep_dioxygenase_dom"/>
</dbReference>
<dbReference type="PROSITE" id="PS51471">
    <property type="entry name" value="FE2OG_OXY"/>
    <property type="match status" value="1"/>
</dbReference>
<proteinExistence type="inferred from homology"/>
<dbReference type="InterPro" id="IPR012976">
    <property type="entry name" value="NOSIC"/>
</dbReference>
<dbReference type="InterPro" id="IPR042239">
    <property type="entry name" value="Nop_C"/>
</dbReference>
<reference evidence="19 20" key="1">
    <citation type="submission" date="2018-04" db="EMBL/GenBank/DDBJ databases">
        <authorList>
            <person name="Zhang X."/>
            <person name="Yuan J."/>
            <person name="Li F."/>
            <person name="Xiang J."/>
        </authorList>
    </citation>
    <scope>NUCLEOTIDE SEQUENCE [LARGE SCALE GENOMIC DNA]</scope>
    <source>
        <tissue evidence="19">Muscle</tissue>
    </source>
</reference>
<dbReference type="InterPro" id="IPR013547">
    <property type="entry name" value="P4H_N"/>
</dbReference>
<evidence type="ECO:0000256" key="16">
    <source>
        <dbReference type="SAM" id="MobiDB-lite"/>
    </source>
</evidence>
<evidence type="ECO:0000256" key="6">
    <source>
        <dbReference type="ARBA" id="ARBA00009211"/>
    </source>
</evidence>
<evidence type="ECO:0000256" key="8">
    <source>
        <dbReference type="ARBA" id="ARBA00022517"/>
    </source>
</evidence>
<evidence type="ECO:0000256" key="4">
    <source>
        <dbReference type="ARBA" id="ARBA00004604"/>
    </source>
</evidence>
<dbReference type="Pfam" id="PF08336">
    <property type="entry name" value="P4Ha_N"/>
    <property type="match status" value="1"/>
</dbReference>
<keyword evidence="12" id="KW-0560">Oxidoreductase</keyword>
<protein>
    <recommendedName>
        <fullName evidence="7">procollagen-proline 4-dioxygenase</fullName>
        <ecNumber evidence="7">1.14.11.2</ecNumber>
    </recommendedName>
</protein>
<dbReference type="GO" id="GO:0042254">
    <property type="term" value="P:ribosome biogenesis"/>
    <property type="evidence" value="ECO:0007669"/>
    <property type="project" value="UniProtKB-KW"/>
</dbReference>
<dbReference type="GO" id="GO:0031428">
    <property type="term" value="C:box C/D methylation guide snoRNP complex"/>
    <property type="evidence" value="ECO:0007669"/>
    <property type="project" value="InterPro"/>
</dbReference>
<name>A0A3R7PVX0_PENVA</name>
<dbReference type="Proteomes" id="UP000283509">
    <property type="component" value="Unassembled WGS sequence"/>
</dbReference>
<accession>A0A3R7PVX0</accession>
<evidence type="ECO:0000259" key="17">
    <source>
        <dbReference type="PROSITE" id="PS51358"/>
    </source>
</evidence>
<dbReference type="GO" id="GO:0030515">
    <property type="term" value="F:snoRNA binding"/>
    <property type="evidence" value="ECO:0007669"/>
    <property type="project" value="InterPro"/>
</dbReference>
<keyword evidence="13" id="KW-0408">Iron</keyword>
<keyword evidence="8" id="KW-0690">Ribosome biogenesis</keyword>
<dbReference type="GO" id="GO:0031418">
    <property type="term" value="F:L-ascorbic acid binding"/>
    <property type="evidence" value="ECO:0007669"/>
    <property type="project" value="InterPro"/>
</dbReference>
<dbReference type="InterPro" id="IPR011990">
    <property type="entry name" value="TPR-like_helical_dom_sf"/>
</dbReference>
<dbReference type="FunFam" id="1.10.246.90:FF:000005">
    <property type="entry name" value="Nucleolar protein 5, putative"/>
    <property type="match status" value="1"/>
</dbReference>
<dbReference type="AlphaFoldDB" id="A0A3R7PVX0"/>
<evidence type="ECO:0000256" key="13">
    <source>
        <dbReference type="ARBA" id="ARBA00023004"/>
    </source>
</evidence>
<feature type="domain" description="Fe2OG dioxygenase" evidence="18">
    <location>
        <begin position="904"/>
        <end position="1003"/>
    </location>
</feature>
<dbReference type="Gene3D" id="1.10.246.90">
    <property type="entry name" value="Nop domain"/>
    <property type="match status" value="1"/>
</dbReference>
<dbReference type="InterPro" id="IPR045056">
    <property type="entry name" value="Nop56/Nop58"/>
</dbReference>
<dbReference type="EC" id="1.14.11.2" evidence="7"/>
<dbReference type="Gene3D" id="1.10.287.4070">
    <property type="match status" value="1"/>
</dbReference>
<dbReference type="SUPFAM" id="SSF89124">
    <property type="entry name" value="Nop domain"/>
    <property type="match status" value="1"/>
</dbReference>
<dbReference type="EMBL" id="QCYY01001345">
    <property type="protein sequence ID" value="ROT78710.1"/>
    <property type="molecule type" value="Genomic_DNA"/>
</dbReference>
<dbReference type="FunFam" id="1.10.287.4070:FF:000001">
    <property type="entry name" value="Probable Nucleolar protein 58"/>
    <property type="match status" value="1"/>
</dbReference>
<dbReference type="InterPro" id="IPR012974">
    <property type="entry name" value="NOP58/56_N"/>
</dbReference>
<feature type="domain" description="Nop" evidence="17">
    <location>
        <begin position="283"/>
        <end position="401"/>
    </location>
</feature>
<evidence type="ECO:0000256" key="11">
    <source>
        <dbReference type="ARBA" id="ARBA00022964"/>
    </source>
</evidence>
<evidence type="ECO:0000256" key="10">
    <source>
        <dbReference type="ARBA" id="ARBA00022824"/>
    </source>
</evidence>
<keyword evidence="10" id="KW-0256">Endoplasmic reticulum</keyword>
<comment type="similarity">
    <text evidence="6">Belongs to the NOP5/NOP56 family.</text>
</comment>
<comment type="cofactor">
    <cofactor evidence="1">
        <name>L-ascorbate</name>
        <dbReference type="ChEBI" id="CHEBI:38290"/>
    </cofactor>
</comment>
<dbReference type="Pfam" id="PF08156">
    <property type="entry name" value="NOP5NT"/>
    <property type="match status" value="1"/>
</dbReference>
<dbReference type="STRING" id="6689.A0A3R7PVX0"/>
<evidence type="ECO:0000256" key="9">
    <source>
        <dbReference type="ARBA" id="ARBA00022723"/>
    </source>
</evidence>
<dbReference type="GO" id="GO:0005506">
    <property type="term" value="F:iron ion binding"/>
    <property type="evidence" value="ECO:0007669"/>
    <property type="project" value="InterPro"/>
</dbReference>
<evidence type="ECO:0000256" key="14">
    <source>
        <dbReference type="ARBA" id="ARBA00023180"/>
    </source>
</evidence>
<dbReference type="PROSITE" id="PS51358">
    <property type="entry name" value="NOP"/>
    <property type="match status" value="1"/>
</dbReference>
<dbReference type="GO" id="GO:0032040">
    <property type="term" value="C:small-subunit processome"/>
    <property type="evidence" value="ECO:0007669"/>
    <property type="project" value="InterPro"/>
</dbReference>
<evidence type="ECO:0000259" key="18">
    <source>
        <dbReference type="PROSITE" id="PS51471"/>
    </source>
</evidence>
<dbReference type="PANTHER" id="PTHR10894">
    <property type="entry name" value="NUCLEOLAR PROTEIN 5 NUCLEOLAR PROTEIN NOP5 NOP58"/>
    <property type="match status" value="1"/>
</dbReference>
<dbReference type="OrthoDB" id="6780543at2759"/>
<evidence type="ECO:0000256" key="5">
    <source>
        <dbReference type="ARBA" id="ARBA00006511"/>
    </source>
</evidence>